<feature type="transmembrane region" description="Helical" evidence="6">
    <location>
        <begin position="292"/>
        <end position="312"/>
    </location>
</feature>
<keyword evidence="6" id="KW-0812">Transmembrane</keyword>
<dbReference type="Proteomes" id="UP001168821">
    <property type="component" value="Unassembled WGS sequence"/>
</dbReference>
<evidence type="ECO:0000256" key="2">
    <source>
        <dbReference type="ARBA" id="ARBA00010441"/>
    </source>
</evidence>
<dbReference type="EMBL" id="JALNTZ010000003">
    <property type="protein sequence ID" value="KAJ3658453.1"/>
    <property type="molecule type" value="Genomic_DNA"/>
</dbReference>
<gene>
    <name evidence="7" type="ORF">Zmor_010188</name>
</gene>
<evidence type="ECO:0000256" key="6">
    <source>
        <dbReference type="SAM" id="Phobius"/>
    </source>
</evidence>
<proteinExistence type="inferred from homology"/>
<comment type="caution">
    <text evidence="7">The sequence shown here is derived from an EMBL/GenBank/DDBJ whole genome shotgun (WGS) entry which is preliminary data.</text>
</comment>
<dbReference type="Pfam" id="PF01066">
    <property type="entry name" value="CDP-OH_P_transf"/>
    <property type="match status" value="1"/>
</dbReference>
<comment type="similarity">
    <text evidence="2 5">Belongs to the CDP-alcohol phosphatidyltransferase class-I family.</text>
</comment>
<evidence type="ECO:0000313" key="8">
    <source>
        <dbReference type="Proteomes" id="UP001168821"/>
    </source>
</evidence>
<dbReference type="InterPro" id="IPR000462">
    <property type="entry name" value="CDP-OH_P_trans"/>
</dbReference>
<keyword evidence="3 5" id="KW-0808">Transferase</keyword>
<dbReference type="GO" id="GO:0004307">
    <property type="term" value="F:ethanolaminephosphotransferase activity"/>
    <property type="evidence" value="ECO:0007669"/>
    <property type="project" value="TreeGrafter"/>
</dbReference>
<dbReference type="InterPro" id="IPR043130">
    <property type="entry name" value="CDP-OH_PTrfase_TM_dom"/>
</dbReference>
<feature type="transmembrane region" description="Helical" evidence="6">
    <location>
        <begin position="54"/>
        <end position="75"/>
    </location>
</feature>
<evidence type="ECO:0000256" key="1">
    <source>
        <dbReference type="ARBA" id="ARBA00004370"/>
    </source>
</evidence>
<dbReference type="InterPro" id="IPR048254">
    <property type="entry name" value="CDP_ALCOHOL_P_TRANSF_CS"/>
</dbReference>
<evidence type="ECO:0000256" key="4">
    <source>
        <dbReference type="ARBA" id="ARBA00023136"/>
    </source>
</evidence>
<dbReference type="GO" id="GO:0005794">
    <property type="term" value="C:Golgi apparatus"/>
    <property type="evidence" value="ECO:0007669"/>
    <property type="project" value="TreeGrafter"/>
</dbReference>
<protein>
    <recommendedName>
        <fullName evidence="9">Choline/ethanolaminephosphotransferase 1</fullName>
    </recommendedName>
</protein>
<evidence type="ECO:0000313" key="7">
    <source>
        <dbReference type="EMBL" id="KAJ3658453.1"/>
    </source>
</evidence>
<keyword evidence="4 6" id="KW-0472">Membrane</keyword>
<feature type="transmembrane region" description="Helical" evidence="6">
    <location>
        <begin position="198"/>
        <end position="223"/>
    </location>
</feature>
<dbReference type="GO" id="GO:0006646">
    <property type="term" value="P:phosphatidylethanolamine biosynthetic process"/>
    <property type="evidence" value="ECO:0007669"/>
    <property type="project" value="TreeGrafter"/>
</dbReference>
<evidence type="ECO:0000256" key="3">
    <source>
        <dbReference type="ARBA" id="ARBA00022679"/>
    </source>
</evidence>
<sequence>MKLCKIRLLSNNQLKNLRDHQYSCQGTTILERLFLLSYWDWLTLKVPIWIAPNLITVVGLIVNVVTTLILVWYSPDAKQEAPKWACGFCAVGIFIYQTLDGIDGKQARRTGTANPLGELFDHGCDAISIVLLAVALCIGFQAGDIPEVMLISVGKITAALRTDRNKFNFSVFLCLVNEGEISTPHAISIFGLQMEMKCIILIIAGINAFFIIVTSLSVIFRATVKNESTVAGTNALSPAIPLLIIVVFTFIIWQQSAEHIYEEHPCLFILTFGLATSKVCNSLMVAQMTKSGINYINSSHLGAFIFFLNQCFGPFVKEYYLLWFCLVLVLIDLLLYCYQICAEISDYLGVKVFKIPYLEQP</sequence>
<name>A0AA38IIC3_9CUCU</name>
<dbReference type="Gene3D" id="1.20.120.1760">
    <property type="match status" value="1"/>
</dbReference>
<accession>A0AA38IIC3</accession>
<dbReference type="AlphaFoldDB" id="A0AA38IIC3"/>
<comment type="subcellular location">
    <subcellularLocation>
        <location evidence="1">Membrane</location>
    </subcellularLocation>
</comment>
<feature type="transmembrane region" description="Helical" evidence="6">
    <location>
        <begin position="319"/>
        <end position="336"/>
    </location>
</feature>
<dbReference type="PANTHER" id="PTHR10414">
    <property type="entry name" value="ETHANOLAMINEPHOSPHOTRANSFERASE"/>
    <property type="match status" value="1"/>
</dbReference>
<dbReference type="PROSITE" id="PS00379">
    <property type="entry name" value="CDP_ALCOHOL_P_TRANSF"/>
    <property type="match status" value="1"/>
</dbReference>
<organism evidence="7 8">
    <name type="scientific">Zophobas morio</name>
    <dbReference type="NCBI Taxonomy" id="2755281"/>
    <lineage>
        <taxon>Eukaryota</taxon>
        <taxon>Metazoa</taxon>
        <taxon>Ecdysozoa</taxon>
        <taxon>Arthropoda</taxon>
        <taxon>Hexapoda</taxon>
        <taxon>Insecta</taxon>
        <taxon>Pterygota</taxon>
        <taxon>Neoptera</taxon>
        <taxon>Endopterygota</taxon>
        <taxon>Coleoptera</taxon>
        <taxon>Polyphaga</taxon>
        <taxon>Cucujiformia</taxon>
        <taxon>Tenebrionidae</taxon>
        <taxon>Zophobas</taxon>
    </lineage>
</organism>
<evidence type="ECO:0000256" key="5">
    <source>
        <dbReference type="RuleBase" id="RU003750"/>
    </source>
</evidence>
<dbReference type="PANTHER" id="PTHR10414:SF37">
    <property type="entry name" value="BB IN A BOXCAR, ISOFORM C"/>
    <property type="match status" value="1"/>
</dbReference>
<dbReference type="InterPro" id="IPR014472">
    <property type="entry name" value="CHOPT"/>
</dbReference>
<dbReference type="GO" id="GO:0004142">
    <property type="term" value="F:diacylglycerol cholinephosphotransferase activity"/>
    <property type="evidence" value="ECO:0007669"/>
    <property type="project" value="TreeGrafter"/>
</dbReference>
<evidence type="ECO:0008006" key="9">
    <source>
        <dbReference type="Google" id="ProtNLM"/>
    </source>
</evidence>
<dbReference type="GO" id="GO:0005789">
    <property type="term" value="C:endoplasmic reticulum membrane"/>
    <property type="evidence" value="ECO:0007669"/>
    <property type="project" value="TreeGrafter"/>
</dbReference>
<keyword evidence="6" id="KW-1133">Transmembrane helix</keyword>
<keyword evidence="8" id="KW-1185">Reference proteome</keyword>
<dbReference type="PIRSF" id="PIRSF015665">
    <property type="entry name" value="CHOPT"/>
    <property type="match status" value="1"/>
</dbReference>
<reference evidence="7" key="1">
    <citation type="journal article" date="2023" name="G3 (Bethesda)">
        <title>Whole genome assemblies of Zophobas morio and Tenebrio molitor.</title>
        <authorList>
            <person name="Kaur S."/>
            <person name="Stinson S.A."/>
            <person name="diCenzo G.C."/>
        </authorList>
    </citation>
    <scope>NUCLEOTIDE SEQUENCE</scope>
    <source>
        <strain evidence="7">QUZm001</strain>
    </source>
</reference>
<feature type="transmembrane region" description="Helical" evidence="6">
    <location>
        <begin position="235"/>
        <end position="253"/>
    </location>
</feature>